<evidence type="ECO:0000256" key="1">
    <source>
        <dbReference type="ARBA" id="ARBA00009437"/>
    </source>
</evidence>
<feature type="domain" description="HTH lysR-type" evidence="6">
    <location>
        <begin position="20"/>
        <end position="77"/>
    </location>
</feature>
<dbReference type="InterPro" id="IPR005119">
    <property type="entry name" value="LysR_subst-bd"/>
</dbReference>
<organism evidence="7 8">
    <name type="scientific">Streptomyces boetiae</name>
    <dbReference type="NCBI Taxonomy" id="3075541"/>
    <lineage>
        <taxon>Bacteria</taxon>
        <taxon>Bacillati</taxon>
        <taxon>Actinomycetota</taxon>
        <taxon>Actinomycetes</taxon>
        <taxon>Kitasatosporales</taxon>
        <taxon>Streptomycetaceae</taxon>
        <taxon>Streptomyces</taxon>
    </lineage>
</organism>
<accession>A0ABU2LBW6</accession>
<reference evidence="8" key="1">
    <citation type="submission" date="2023-07" db="EMBL/GenBank/DDBJ databases">
        <title>30 novel species of actinomycetes from the DSMZ collection.</title>
        <authorList>
            <person name="Nouioui I."/>
        </authorList>
    </citation>
    <scope>NUCLEOTIDE SEQUENCE [LARGE SCALE GENOMIC DNA]</scope>
    <source>
        <strain evidence="8">DSM 44917</strain>
    </source>
</reference>
<feature type="region of interest" description="Disordered" evidence="5">
    <location>
        <begin position="1"/>
        <end position="20"/>
    </location>
</feature>
<keyword evidence="3" id="KW-0238">DNA-binding</keyword>
<dbReference type="InterPro" id="IPR036388">
    <property type="entry name" value="WH-like_DNA-bd_sf"/>
</dbReference>
<proteinExistence type="inferred from homology"/>
<dbReference type="SUPFAM" id="SSF53850">
    <property type="entry name" value="Periplasmic binding protein-like II"/>
    <property type="match status" value="1"/>
</dbReference>
<keyword evidence="8" id="KW-1185">Reference proteome</keyword>
<dbReference type="InterPro" id="IPR036390">
    <property type="entry name" value="WH_DNA-bd_sf"/>
</dbReference>
<keyword evidence="4" id="KW-0804">Transcription</keyword>
<protein>
    <submittedName>
        <fullName evidence="7">LysR family transcriptional regulator</fullName>
    </submittedName>
</protein>
<evidence type="ECO:0000256" key="4">
    <source>
        <dbReference type="ARBA" id="ARBA00023163"/>
    </source>
</evidence>
<evidence type="ECO:0000256" key="5">
    <source>
        <dbReference type="SAM" id="MobiDB-lite"/>
    </source>
</evidence>
<keyword evidence="2" id="KW-0805">Transcription regulation</keyword>
<dbReference type="SUPFAM" id="SSF46785">
    <property type="entry name" value="Winged helix' DNA-binding domain"/>
    <property type="match status" value="1"/>
</dbReference>
<gene>
    <name evidence="7" type="ORF">RM780_19230</name>
</gene>
<dbReference type="InterPro" id="IPR000847">
    <property type="entry name" value="LysR_HTH_N"/>
</dbReference>
<dbReference type="CDD" id="cd08414">
    <property type="entry name" value="PBP2_LTTR_aromatics_like"/>
    <property type="match status" value="1"/>
</dbReference>
<dbReference type="PROSITE" id="PS50931">
    <property type="entry name" value="HTH_LYSR"/>
    <property type="match status" value="1"/>
</dbReference>
<evidence type="ECO:0000256" key="2">
    <source>
        <dbReference type="ARBA" id="ARBA00023015"/>
    </source>
</evidence>
<dbReference type="Pfam" id="PF03466">
    <property type="entry name" value="LysR_substrate"/>
    <property type="match status" value="1"/>
</dbReference>
<evidence type="ECO:0000259" key="6">
    <source>
        <dbReference type="PROSITE" id="PS50931"/>
    </source>
</evidence>
<dbReference type="EMBL" id="JAVREN010000030">
    <property type="protein sequence ID" value="MDT0309077.1"/>
    <property type="molecule type" value="Genomic_DNA"/>
</dbReference>
<dbReference type="Gene3D" id="3.40.190.10">
    <property type="entry name" value="Periplasmic binding protein-like II"/>
    <property type="match status" value="2"/>
</dbReference>
<dbReference type="RefSeq" id="WP_311632028.1">
    <property type="nucleotide sequence ID" value="NZ_JAVREN010000030.1"/>
</dbReference>
<comment type="similarity">
    <text evidence="1">Belongs to the LysR transcriptional regulatory family.</text>
</comment>
<evidence type="ECO:0000313" key="8">
    <source>
        <dbReference type="Proteomes" id="UP001183388"/>
    </source>
</evidence>
<name>A0ABU2LBW6_9ACTN</name>
<dbReference type="PANTHER" id="PTHR30346:SF0">
    <property type="entry name" value="HCA OPERON TRANSCRIPTIONAL ACTIVATOR HCAR"/>
    <property type="match status" value="1"/>
</dbReference>
<dbReference type="PANTHER" id="PTHR30346">
    <property type="entry name" value="TRANSCRIPTIONAL DUAL REGULATOR HCAR-RELATED"/>
    <property type="match status" value="1"/>
</dbReference>
<evidence type="ECO:0000313" key="7">
    <source>
        <dbReference type="EMBL" id="MDT0309077.1"/>
    </source>
</evidence>
<dbReference type="PRINTS" id="PR00039">
    <property type="entry name" value="HTHLYSR"/>
</dbReference>
<dbReference type="Proteomes" id="UP001183388">
    <property type="component" value="Unassembled WGS sequence"/>
</dbReference>
<dbReference type="Gene3D" id="1.10.10.10">
    <property type="entry name" value="Winged helix-like DNA-binding domain superfamily/Winged helix DNA-binding domain"/>
    <property type="match status" value="1"/>
</dbReference>
<evidence type="ECO:0000256" key="3">
    <source>
        <dbReference type="ARBA" id="ARBA00023125"/>
    </source>
</evidence>
<comment type="caution">
    <text evidence="7">The sequence shown here is derived from an EMBL/GenBank/DDBJ whole genome shotgun (WGS) entry which is preliminary data.</text>
</comment>
<dbReference type="Pfam" id="PF00126">
    <property type="entry name" value="HTH_1"/>
    <property type="match status" value="1"/>
</dbReference>
<sequence>MSLDPVPALPSPAPGARREPSTHQLRLFLALAEEAHFGRAAARLFMTQPALSQQIRALEERLGMLLIDRTSRAVTLTAAGRALLPEAREVVDAVARLRRRAETFAREVRGHLVLGFIGAEASMPYTHAVLSALNERHPRIGIEMRGLDFADQIDALANGDVDAAFLRPPLPPGVQTLHLATEPRVACLAANDPLAAGSPLTLAQLADRPVIDLPEGSPPGWRDFWTVAPRPDGASPLFGPVATDVESLLHTVARGPAMSFLPAAARRLYPRPGVAYLPVTDLSPCTSALAWLPHRRTHPLLTALRESAHAALSCTKPRPLNASGP</sequence>